<accession>A0ABR7X4J7</accession>
<dbReference type="EMBL" id="JACWMW010000002">
    <property type="protein sequence ID" value="MBD1385507.1"/>
    <property type="molecule type" value="Genomic_DNA"/>
</dbReference>
<evidence type="ECO:0000313" key="2">
    <source>
        <dbReference type="EMBL" id="MBD1385507.1"/>
    </source>
</evidence>
<dbReference type="RefSeq" id="WP_191175380.1">
    <property type="nucleotide sequence ID" value="NZ_JACWMW010000002.1"/>
</dbReference>
<comment type="caution">
    <text evidence="2">The sequence shown here is derived from an EMBL/GenBank/DDBJ whole genome shotgun (WGS) entry which is preliminary data.</text>
</comment>
<proteinExistence type="predicted"/>
<dbReference type="InterPro" id="IPR029044">
    <property type="entry name" value="Nucleotide-diphossugar_trans"/>
</dbReference>
<keyword evidence="3" id="KW-1185">Reference proteome</keyword>
<protein>
    <submittedName>
        <fullName evidence="2">Glycosyltransferase</fullName>
    </submittedName>
</protein>
<dbReference type="PANTHER" id="PTHR22916:SF67">
    <property type="entry name" value="COLANIC ACID BIOSYNTHESIS GLYCOSYL TRANSFERASE WCAE-RELATED"/>
    <property type="match status" value="1"/>
</dbReference>
<dbReference type="SUPFAM" id="SSF53448">
    <property type="entry name" value="Nucleotide-diphospho-sugar transferases"/>
    <property type="match status" value="1"/>
</dbReference>
<dbReference type="PANTHER" id="PTHR22916">
    <property type="entry name" value="GLYCOSYLTRANSFERASE"/>
    <property type="match status" value="1"/>
</dbReference>
<evidence type="ECO:0000313" key="3">
    <source>
        <dbReference type="Proteomes" id="UP000618754"/>
    </source>
</evidence>
<dbReference type="InterPro" id="IPR001173">
    <property type="entry name" value="Glyco_trans_2-like"/>
</dbReference>
<dbReference type="Pfam" id="PF00535">
    <property type="entry name" value="Glycos_transf_2"/>
    <property type="match status" value="1"/>
</dbReference>
<reference evidence="2 3" key="1">
    <citation type="submission" date="2020-09" db="EMBL/GenBank/DDBJ databases">
        <title>Novel species of Mucilaginibacter isolated from a glacier on the Tibetan Plateau.</title>
        <authorList>
            <person name="Liu Q."/>
            <person name="Xin Y.-H."/>
        </authorList>
    </citation>
    <scope>NUCLEOTIDE SEQUENCE [LARGE SCALE GENOMIC DNA]</scope>
    <source>
        <strain evidence="2 3">CGMCC 1.13878</strain>
    </source>
</reference>
<gene>
    <name evidence="2" type="ORF">IDJ75_09485</name>
</gene>
<dbReference type="Proteomes" id="UP000618754">
    <property type="component" value="Unassembled WGS sequence"/>
</dbReference>
<dbReference type="CDD" id="cd06433">
    <property type="entry name" value="GT_2_WfgS_like"/>
    <property type="match status" value="1"/>
</dbReference>
<dbReference type="Gene3D" id="3.90.550.10">
    <property type="entry name" value="Spore Coat Polysaccharide Biosynthesis Protein SpsA, Chain A"/>
    <property type="match status" value="1"/>
</dbReference>
<sequence>MLTGQKSLNVDSTADKVSVIIVTYNAAATLQACLDSIYKQTYPNIEIVVIDGKSTDDTVAILEANSSRIGYWKSEPDSGIYDAMNKATKKATGKWVYFLGADDALLPGFSDLAYDLKDNSAIYYSNVWAEGAKRSGELSTYQFAKVGIYHQAMIYPASIFAGHNFDTKYRISADFAFNLNLYSDKAYHFLYKDHLIANFNHTGISGTQIDVPFAKDKSGLILKNFGFKIWSRYIFRMIKSKIKGDKNPRI</sequence>
<name>A0ABR7X4J7_9SPHI</name>
<dbReference type="PROSITE" id="PS51257">
    <property type="entry name" value="PROKAR_LIPOPROTEIN"/>
    <property type="match status" value="1"/>
</dbReference>
<organism evidence="2 3">
    <name type="scientific">Mucilaginibacter rigui</name>
    <dbReference type="NCBI Taxonomy" id="534635"/>
    <lineage>
        <taxon>Bacteria</taxon>
        <taxon>Pseudomonadati</taxon>
        <taxon>Bacteroidota</taxon>
        <taxon>Sphingobacteriia</taxon>
        <taxon>Sphingobacteriales</taxon>
        <taxon>Sphingobacteriaceae</taxon>
        <taxon>Mucilaginibacter</taxon>
    </lineage>
</organism>
<feature type="domain" description="Glycosyltransferase 2-like" evidence="1">
    <location>
        <begin position="18"/>
        <end position="132"/>
    </location>
</feature>
<evidence type="ECO:0000259" key="1">
    <source>
        <dbReference type="Pfam" id="PF00535"/>
    </source>
</evidence>